<dbReference type="Pfam" id="PF00126">
    <property type="entry name" value="HTH_1"/>
    <property type="match status" value="1"/>
</dbReference>
<dbReference type="GO" id="GO:0043565">
    <property type="term" value="F:sequence-specific DNA binding"/>
    <property type="evidence" value="ECO:0007669"/>
    <property type="project" value="TreeGrafter"/>
</dbReference>
<dbReference type="InterPro" id="IPR000847">
    <property type="entry name" value="LysR_HTH_N"/>
</dbReference>
<comment type="caution">
    <text evidence="6">The sequence shown here is derived from an EMBL/GenBank/DDBJ whole genome shotgun (WGS) entry which is preliminary data.</text>
</comment>
<dbReference type="InterPro" id="IPR036388">
    <property type="entry name" value="WH-like_DNA-bd_sf"/>
</dbReference>
<dbReference type="SUPFAM" id="SSF46785">
    <property type="entry name" value="Winged helix' DNA-binding domain"/>
    <property type="match status" value="1"/>
</dbReference>
<gene>
    <name evidence="6" type="ORF">FLO80_00225</name>
</gene>
<dbReference type="PRINTS" id="PR00039">
    <property type="entry name" value="HTHLYSR"/>
</dbReference>
<keyword evidence="7" id="KW-1185">Reference proteome</keyword>
<dbReference type="InterPro" id="IPR058163">
    <property type="entry name" value="LysR-type_TF_proteobact-type"/>
</dbReference>
<dbReference type="GO" id="GO:0003700">
    <property type="term" value="F:DNA-binding transcription factor activity"/>
    <property type="evidence" value="ECO:0007669"/>
    <property type="project" value="InterPro"/>
</dbReference>
<dbReference type="PANTHER" id="PTHR30537">
    <property type="entry name" value="HTH-TYPE TRANSCRIPTIONAL REGULATOR"/>
    <property type="match status" value="1"/>
</dbReference>
<dbReference type="RefSeq" id="WP_111362322.1">
    <property type="nucleotide sequence ID" value="NZ_JASHJG010000018.1"/>
</dbReference>
<dbReference type="EMBL" id="VINQ01000001">
    <property type="protein sequence ID" value="KAA0920646.1"/>
    <property type="molecule type" value="Genomic_DNA"/>
</dbReference>
<dbReference type="GO" id="GO:0006351">
    <property type="term" value="P:DNA-templated transcription"/>
    <property type="evidence" value="ECO:0007669"/>
    <property type="project" value="TreeGrafter"/>
</dbReference>
<dbReference type="Pfam" id="PF03466">
    <property type="entry name" value="LysR_substrate"/>
    <property type="match status" value="1"/>
</dbReference>
<evidence type="ECO:0000313" key="6">
    <source>
        <dbReference type="EMBL" id="KAA0920646.1"/>
    </source>
</evidence>
<accession>A0A5A9ZUP4</accession>
<dbReference type="SUPFAM" id="SSF53850">
    <property type="entry name" value="Periplasmic binding protein-like II"/>
    <property type="match status" value="1"/>
</dbReference>
<dbReference type="InterPro" id="IPR005119">
    <property type="entry name" value="LysR_subst-bd"/>
</dbReference>
<keyword evidence="4" id="KW-0804">Transcription</keyword>
<dbReference type="InterPro" id="IPR036390">
    <property type="entry name" value="WH_DNA-bd_sf"/>
</dbReference>
<dbReference type="PANTHER" id="PTHR30537:SF26">
    <property type="entry name" value="GLYCINE CLEAVAGE SYSTEM TRANSCRIPTIONAL ACTIVATOR"/>
    <property type="match status" value="1"/>
</dbReference>
<dbReference type="Proteomes" id="UP000325291">
    <property type="component" value="Unassembled WGS sequence"/>
</dbReference>
<comment type="similarity">
    <text evidence="1">Belongs to the LysR transcriptional regulatory family.</text>
</comment>
<evidence type="ECO:0000256" key="3">
    <source>
        <dbReference type="ARBA" id="ARBA00023125"/>
    </source>
</evidence>
<evidence type="ECO:0000256" key="1">
    <source>
        <dbReference type="ARBA" id="ARBA00009437"/>
    </source>
</evidence>
<evidence type="ECO:0000256" key="4">
    <source>
        <dbReference type="ARBA" id="ARBA00023163"/>
    </source>
</evidence>
<feature type="domain" description="HTH lysR-type" evidence="5">
    <location>
        <begin position="5"/>
        <end position="62"/>
    </location>
</feature>
<evidence type="ECO:0000313" key="7">
    <source>
        <dbReference type="Proteomes" id="UP000325291"/>
    </source>
</evidence>
<dbReference type="FunFam" id="1.10.10.10:FF:000038">
    <property type="entry name" value="Glycine cleavage system transcriptional activator"/>
    <property type="match status" value="1"/>
</dbReference>
<proteinExistence type="inferred from homology"/>
<protein>
    <submittedName>
        <fullName evidence="6">LysR family transcriptional regulator</fullName>
    </submittedName>
</protein>
<evidence type="ECO:0000256" key="2">
    <source>
        <dbReference type="ARBA" id="ARBA00023015"/>
    </source>
</evidence>
<keyword evidence="3" id="KW-0238">DNA-binding</keyword>
<dbReference type="Gene3D" id="1.10.10.10">
    <property type="entry name" value="Winged helix-like DNA-binding domain superfamily/Winged helix DNA-binding domain"/>
    <property type="match status" value="1"/>
</dbReference>
<dbReference type="AlphaFoldDB" id="A0A5A9ZUP4"/>
<organism evidence="6 7">
    <name type="scientific">Aquicoccus porphyridii</name>
    <dbReference type="NCBI Taxonomy" id="1852029"/>
    <lineage>
        <taxon>Bacteria</taxon>
        <taxon>Pseudomonadati</taxon>
        <taxon>Pseudomonadota</taxon>
        <taxon>Alphaproteobacteria</taxon>
        <taxon>Rhodobacterales</taxon>
        <taxon>Paracoccaceae</taxon>
        <taxon>Aquicoccus</taxon>
    </lineage>
</organism>
<dbReference type="Gene3D" id="3.40.190.10">
    <property type="entry name" value="Periplasmic binding protein-like II"/>
    <property type="match status" value="2"/>
</dbReference>
<sequence length="296" mass="32885">MTQLPHVTWLRAFEAAARHSSFSAAAAELALTPAAVSQQIRLLEQHLNARLFHRLPRGVELTDLGQAYAQPIRKSFRDMQSATDGLFRVPRRKTLRVRASISYGALVLAPQMIAFRALNPDIDIQLSTAVWSDRMDDNAIDVDIRQGTGDWPETRIWPLGSEWGSVVCHPDFAASFEGGPTIAALAASDVVQVTGSEDDWVRLSARFDLDLPAPAQRFKADSSLMALQMLASGQGCAIIMRRFAQRYLDQGLLVSPLPYELPMDKGFYLVAREDTKRSAEIERFRAWLTSTVEAGE</sequence>
<evidence type="ECO:0000259" key="5">
    <source>
        <dbReference type="PROSITE" id="PS50931"/>
    </source>
</evidence>
<dbReference type="PROSITE" id="PS50931">
    <property type="entry name" value="HTH_LYSR"/>
    <property type="match status" value="1"/>
</dbReference>
<reference evidence="6 7" key="1">
    <citation type="submission" date="2019-07" db="EMBL/GenBank/DDBJ databases">
        <title>Aquicoccus porphyridii gen. nov., sp. nov., isolated from a small marine red alga, Porphyridium marinum.</title>
        <authorList>
            <person name="Liu L."/>
        </authorList>
    </citation>
    <scope>NUCLEOTIDE SEQUENCE [LARGE SCALE GENOMIC DNA]</scope>
    <source>
        <strain evidence="6 7">L1 8-17</strain>
    </source>
</reference>
<keyword evidence="2" id="KW-0805">Transcription regulation</keyword>
<name>A0A5A9ZUP4_9RHOB</name>